<organism evidence="6 7">
    <name type="scientific">Portunus trituberculatus</name>
    <name type="common">Swimming crab</name>
    <name type="synonym">Neptunus trituberculatus</name>
    <dbReference type="NCBI Taxonomy" id="210409"/>
    <lineage>
        <taxon>Eukaryota</taxon>
        <taxon>Metazoa</taxon>
        <taxon>Ecdysozoa</taxon>
        <taxon>Arthropoda</taxon>
        <taxon>Crustacea</taxon>
        <taxon>Multicrustacea</taxon>
        <taxon>Malacostraca</taxon>
        <taxon>Eumalacostraca</taxon>
        <taxon>Eucarida</taxon>
        <taxon>Decapoda</taxon>
        <taxon>Pleocyemata</taxon>
        <taxon>Brachyura</taxon>
        <taxon>Eubrachyura</taxon>
        <taxon>Portunoidea</taxon>
        <taxon>Portunidae</taxon>
        <taxon>Portuninae</taxon>
        <taxon>Portunus</taxon>
    </lineage>
</organism>
<dbReference type="AlphaFoldDB" id="A0A5B7FGQ4"/>
<dbReference type="PANTHER" id="PTHR22904:SF523">
    <property type="entry name" value="STRESS-INDUCED-PHOSPHOPROTEIN 1"/>
    <property type="match status" value="1"/>
</dbReference>
<dbReference type="EMBL" id="VSRR010006280">
    <property type="protein sequence ID" value="MPC44429.1"/>
    <property type="molecule type" value="Genomic_DNA"/>
</dbReference>
<evidence type="ECO:0000256" key="4">
    <source>
        <dbReference type="SAM" id="MobiDB-lite"/>
    </source>
</evidence>
<keyword evidence="2 3" id="KW-0802">TPR repeat</keyword>
<evidence type="ECO:0000256" key="3">
    <source>
        <dbReference type="PROSITE-ProRule" id="PRU00339"/>
    </source>
</evidence>
<dbReference type="FunFam" id="1.25.40.10:FF:000010">
    <property type="entry name" value="Stress-induced phosphoprotein 1"/>
    <property type="match status" value="1"/>
</dbReference>
<reference evidence="6 7" key="1">
    <citation type="submission" date="2019-05" db="EMBL/GenBank/DDBJ databases">
        <title>Another draft genome of Portunus trituberculatus and its Hox gene families provides insights of decapod evolution.</title>
        <authorList>
            <person name="Jeong J.-H."/>
            <person name="Song I."/>
            <person name="Kim S."/>
            <person name="Choi T."/>
            <person name="Kim D."/>
            <person name="Ryu S."/>
            <person name="Kim W."/>
        </authorList>
    </citation>
    <scope>NUCLEOTIDE SEQUENCE [LARGE SCALE GENOMIC DNA]</scope>
    <source>
        <tissue evidence="6">Muscle</tissue>
    </source>
</reference>
<evidence type="ECO:0000256" key="1">
    <source>
        <dbReference type="ARBA" id="ARBA00022737"/>
    </source>
</evidence>
<dbReference type="Gene3D" id="1.25.40.10">
    <property type="entry name" value="Tetratricopeptide repeat domain"/>
    <property type="match status" value="1"/>
</dbReference>
<evidence type="ECO:0000313" key="6">
    <source>
        <dbReference type="EMBL" id="MPC44429.1"/>
    </source>
</evidence>
<sequence>MHDKRLLTCISVMMGLDVIGADDEAEMEDASETTTSNASSKNTPSPRAQKEEKMDVDKTPEQISAMKEKEAGNAAYKKKDFETALTHYSKAIELDPTDMTFLNNKAAVFFEQQKYQECISTCEKAVEVGRENRADFKLISKAFTRTGNAYKALKGLKQYSKAQDAYQKAIDIDPNCQDALDGFRECMMSMNSDPEEVGGEEMQGE</sequence>
<name>A0A5B7FGQ4_PORTR</name>
<dbReference type="InterPro" id="IPR019734">
    <property type="entry name" value="TPR_rpt"/>
</dbReference>
<keyword evidence="5" id="KW-0732">Signal</keyword>
<comment type="caution">
    <text evidence="6">The sequence shown here is derived from an EMBL/GenBank/DDBJ whole genome shotgun (WGS) entry which is preliminary data.</text>
</comment>
<dbReference type="OrthoDB" id="2423701at2759"/>
<dbReference type="SMART" id="SM00028">
    <property type="entry name" value="TPR"/>
    <property type="match status" value="3"/>
</dbReference>
<dbReference type="PROSITE" id="PS50005">
    <property type="entry name" value="TPR"/>
    <property type="match status" value="1"/>
</dbReference>
<protein>
    <submittedName>
        <fullName evidence="6">Stress-induced-phosphoprotein 1</fullName>
    </submittedName>
</protein>
<keyword evidence="7" id="KW-1185">Reference proteome</keyword>
<proteinExistence type="predicted"/>
<evidence type="ECO:0000256" key="5">
    <source>
        <dbReference type="SAM" id="SignalP"/>
    </source>
</evidence>
<dbReference type="InterPro" id="IPR011990">
    <property type="entry name" value="TPR-like_helical_dom_sf"/>
</dbReference>
<dbReference type="Proteomes" id="UP000324222">
    <property type="component" value="Unassembled WGS sequence"/>
</dbReference>
<feature type="repeat" description="TPR" evidence="3">
    <location>
        <begin position="65"/>
        <end position="98"/>
    </location>
</feature>
<dbReference type="Pfam" id="PF13414">
    <property type="entry name" value="TPR_11"/>
    <property type="match status" value="1"/>
</dbReference>
<accession>A0A5B7FGQ4</accession>
<feature type="signal peptide" evidence="5">
    <location>
        <begin position="1"/>
        <end position="21"/>
    </location>
</feature>
<feature type="compositionally biased region" description="Polar residues" evidence="4">
    <location>
        <begin position="37"/>
        <end position="46"/>
    </location>
</feature>
<dbReference type="Pfam" id="PF13181">
    <property type="entry name" value="TPR_8"/>
    <property type="match status" value="1"/>
</dbReference>
<dbReference type="SUPFAM" id="SSF48452">
    <property type="entry name" value="TPR-like"/>
    <property type="match status" value="1"/>
</dbReference>
<feature type="compositionally biased region" description="Basic and acidic residues" evidence="4">
    <location>
        <begin position="48"/>
        <end position="58"/>
    </location>
</feature>
<keyword evidence="1" id="KW-0677">Repeat</keyword>
<dbReference type="GO" id="GO:0051879">
    <property type="term" value="F:Hsp90 protein binding"/>
    <property type="evidence" value="ECO:0007669"/>
    <property type="project" value="TreeGrafter"/>
</dbReference>
<gene>
    <name evidence="6" type="primary">sti-1</name>
    <name evidence="6" type="ORF">E2C01_038103</name>
</gene>
<feature type="chain" id="PRO_5023005106" evidence="5">
    <location>
        <begin position="22"/>
        <end position="205"/>
    </location>
</feature>
<feature type="region of interest" description="Disordered" evidence="4">
    <location>
        <begin position="23"/>
        <end position="58"/>
    </location>
</feature>
<evidence type="ECO:0000313" key="7">
    <source>
        <dbReference type="Proteomes" id="UP000324222"/>
    </source>
</evidence>
<dbReference type="PANTHER" id="PTHR22904">
    <property type="entry name" value="TPR REPEAT CONTAINING PROTEIN"/>
    <property type="match status" value="1"/>
</dbReference>
<evidence type="ECO:0000256" key="2">
    <source>
        <dbReference type="ARBA" id="ARBA00022803"/>
    </source>
</evidence>